<evidence type="ECO:0000313" key="3">
    <source>
        <dbReference type="EMBL" id="KAF2660494.1"/>
    </source>
</evidence>
<dbReference type="EMBL" id="MU004299">
    <property type="protein sequence ID" value="KAF2660494.1"/>
    <property type="molecule type" value="Genomic_DNA"/>
</dbReference>
<dbReference type="OrthoDB" id="5309803at2759"/>
<keyword evidence="2" id="KW-0472">Membrane</keyword>
<protein>
    <submittedName>
        <fullName evidence="3">Uncharacterized protein</fullName>
    </submittedName>
</protein>
<evidence type="ECO:0000256" key="1">
    <source>
        <dbReference type="SAM" id="MobiDB-lite"/>
    </source>
</evidence>
<keyword evidence="2" id="KW-1133">Transmembrane helix</keyword>
<name>A0A6A6TPH5_9PLEO</name>
<evidence type="ECO:0000313" key="4">
    <source>
        <dbReference type="Proteomes" id="UP000799324"/>
    </source>
</evidence>
<gene>
    <name evidence="3" type="ORF">K491DRAFT_588926</name>
</gene>
<evidence type="ECO:0000256" key="2">
    <source>
        <dbReference type="SAM" id="Phobius"/>
    </source>
</evidence>
<feature type="compositionally biased region" description="Basic and acidic residues" evidence="1">
    <location>
        <begin position="99"/>
        <end position="117"/>
    </location>
</feature>
<dbReference type="AlphaFoldDB" id="A0A6A6TPH5"/>
<organism evidence="3 4">
    <name type="scientific">Lophiostoma macrostomum CBS 122681</name>
    <dbReference type="NCBI Taxonomy" id="1314788"/>
    <lineage>
        <taxon>Eukaryota</taxon>
        <taxon>Fungi</taxon>
        <taxon>Dikarya</taxon>
        <taxon>Ascomycota</taxon>
        <taxon>Pezizomycotina</taxon>
        <taxon>Dothideomycetes</taxon>
        <taxon>Pleosporomycetidae</taxon>
        <taxon>Pleosporales</taxon>
        <taxon>Lophiostomataceae</taxon>
        <taxon>Lophiostoma</taxon>
    </lineage>
</organism>
<sequence length="117" mass="13470">MGLLSILPANLSFIETWITRLFLLLALLTFGPWAVLLIYDLLLYIVRSVTYNIPFVGGRARGKMRPRAPSLTERPSGHRRRFSLARRPEATSQSTAYSRQEKPDAQWRQVHEESVED</sequence>
<keyword evidence="4" id="KW-1185">Reference proteome</keyword>
<keyword evidence="2" id="KW-0812">Transmembrane</keyword>
<reference evidence="3" key="1">
    <citation type="journal article" date="2020" name="Stud. Mycol.">
        <title>101 Dothideomycetes genomes: a test case for predicting lifestyles and emergence of pathogens.</title>
        <authorList>
            <person name="Haridas S."/>
            <person name="Albert R."/>
            <person name="Binder M."/>
            <person name="Bloem J."/>
            <person name="Labutti K."/>
            <person name="Salamov A."/>
            <person name="Andreopoulos B."/>
            <person name="Baker S."/>
            <person name="Barry K."/>
            <person name="Bills G."/>
            <person name="Bluhm B."/>
            <person name="Cannon C."/>
            <person name="Castanera R."/>
            <person name="Culley D."/>
            <person name="Daum C."/>
            <person name="Ezra D."/>
            <person name="Gonzalez J."/>
            <person name="Henrissat B."/>
            <person name="Kuo A."/>
            <person name="Liang C."/>
            <person name="Lipzen A."/>
            <person name="Lutzoni F."/>
            <person name="Magnuson J."/>
            <person name="Mondo S."/>
            <person name="Nolan M."/>
            <person name="Ohm R."/>
            <person name="Pangilinan J."/>
            <person name="Park H.-J."/>
            <person name="Ramirez L."/>
            <person name="Alfaro M."/>
            <person name="Sun H."/>
            <person name="Tritt A."/>
            <person name="Yoshinaga Y."/>
            <person name="Zwiers L.-H."/>
            <person name="Turgeon B."/>
            <person name="Goodwin S."/>
            <person name="Spatafora J."/>
            <person name="Crous P."/>
            <person name="Grigoriev I."/>
        </authorList>
    </citation>
    <scope>NUCLEOTIDE SEQUENCE</scope>
    <source>
        <strain evidence="3">CBS 122681</strain>
    </source>
</reference>
<feature type="region of interest" description="Disordered" evidence="1">
    <location>
        <begin position="58"/>
        <end position="117"/>
    </location>
</feature>
<accession>A0A6A6TPH5</accession>
<proteinExistence type="predicted"/>
<feature type="transmembrane region" description="Helical" evidence="2">
    <location>
        <begin position="21"/>
        <end position="46"/>
    </location>
</feature>
<dbReference type="Proteomes" id="UP000799324">
    <property type="component" value="Unassembled WGS sequence"/>
</dbReference>